<dbReference type="PROSITE" id="PS50926">
    <property type="entry name" value="TRAM"/>
    <property type="match status" value="1"/>
</dbReference>
<dbReference type="Gene3D" id="3.80.30.20">
    <property type="entry name" value="tm_1862 like domain"/>
    <property type="match status" value="1"/>
</dbReference>
<dbReference type="AlphaFoldDB" id="X1IIH9"/>
<keyword evidence="4" id="KW-0408">Iron</keyword>
<dbReference type="GO" id="GO:0046872">
    <property type="term" value="F:metal ion binding"/>
    <property type="evidence" value="ECO:0007669"/>
    <property type="project" value="UniProtKB-KW"/>
</dbReference>
<dbReference type="EMBL" id="BARU01022486">
    <property type="protein sequence ID" value="GAH57378.1"/>
    <property type="molecule type" value="Genomic_DNA"/>
</dbReference>
<reference evidence="8" key="1">
    <citation type="journal article" date="2014" name="Front. Microbiol.">
        <title>High frequency of phylogenetically diverse reductive dehalogenase-homologous genes in deep subseafloor sedimentary metagenomes.</title>
        <authorList>
            <person name="Kawai M."/>
            <person name="Futagami T."/>
            <person name="Toyoda A."/>
            <person name="Takaki Y."/>
            <person name="Nishi S."/>
            <person name="Hori S."/>
            <person name="Arai W."/>
            <person name="Tsubouchi T."/>
            <person name="Morono Y."/>
            <person name="Uchiyama I."/>
            <person name="Ito T."/>
            <person name="Fujiyama A."/>
            <person name="Inagaki F."/>
            <person name="Takami H."/>
        </authorList>
    </citation>
    <scope>NUCLEOTIDE SEQUENCE</scope>
    <source>
        <strain evidence="8">Expedition CK06-06</strain>
    </source>
</reference>
<keyword evidence="3" id="KW-0479">Metal-binding</keyword>
<name>X1IIH9_9ZZZZ</name>
<dbReference type="PANTHER" id="PTHR43020:SF2">
    <property type="entry name" value="MITOCHONDRIAL TRNA METHYLTHIOTRANSFERASE CDK5RAP1"/>
    <property type="match status" value="1"/>
</dbReference>
<dbReference type="InterPro" id="IPR058240">
    <property type="entry name" value="rSAM_sf"/>
</dbReference>
<accession>X1IIH9</accession>
<dbReference type="InterPro" id="IPR002792">
    <property type="entry name" value="TRAM_dom"/>
</dbReference>
<evidence type="ECO:0000256" key="1">
    <source>
        <dbReference type="ARBA" id="ARBA00022485"/>
    </source>
</evidence>
<protein>
    <submittedName>
        <fullName evidence="8">Uncharacterized protein</fullName>
    </submittedName>
</protein>
<evidence type="ECO:0000256" key="3">
    <source>
        <dbReference type="ARBA" id="ARBA00022723"/>
    </source>
</evidence>
<evidence type="ECO:0000256" key="5">
    <source>
        <dbReference type="ARBA" id="ARBA00023014"/>
    </source>
</evidence>
<proteinExistence type="predicted"/>
<dbReference type="SUPFAM" id="SSF102114">
    <property type="entry name" value="Radical SAM enzymes"/>
    <property type="match status" value="1"/>
</dbReference>
<feature type="domain" description="Radical SAM core" evidence="7">
    <location>
        <begin position="1"/>
        <end position="185"/>
    </location>
</feature>
<gene>
    <name evidence="8" type="ORF">S03H2_36628</name>
</gene>
<dbReference type="PROSITE" id="PS51918">
    <property type="entry name" value="RADICAL_SAM"/>
    <property type="match status" value="1"/>
</dbReference>
<dbReference type="PANTHER" id="PTHR43020">
    <property type="entry name" value="CDK5 REGULATORY SUBUNIT-ASSOCIATED PROTEIN 1"/>
    <property type="match status" value="1"/>
</dbReference>
<dbReference type="Pfam" id="PF04055">
    <property type="entry name" value="Radical_SAM"/>
    <property type="match status" value="1"/>
</dbReference>
<dbReference type="InterPro" id="IPR023404">
    <property type="entry name" value="rSAM_horseshoe"/>
</dbReference>
<evidence type="ECO:0000256" key="4">
    <source>
        <dbReference type="ARBA" id="ARBA00023004"/>
    </source>
</evidence>
<dbReference type="SMART" id="SM00729">
    <property type="entry name" value="Elp3"/>
    <property type="match status" value="1"/>
</dbReference>
<feature type="non-terminal residue" evidence="8">
    <location>
        <position position="1"/>
    </location>
</feature>
<feature type="domain" description="TRAM" evidence="6">
    <location>
        <begin position="188"/>
        <end position="255"/>
    </location>
</feature>
<dbReference type="Pfam" id="PF01938">
    <property type="entry name" value="TRAM"/>
    <property type="match status" value="1"/>
</dbReference>
<evidence type="ECO:0000256" key="2">
    <source>
        <dbReference type="ARBA" id="ARBA00022691"/>
    </source>
</evidence>
<keyword evidence="1" id="KW-0004">4Fe-4S</keyword>
<dbReference type="GO" id="GO:0051539">
    <property type="term" value="F:4 iron, 4 sulfur cluster binding"/>
    <property type="evidence" value="ECO:0007669"/>
    <property type="project" value="UniProtKB-KW"/>
</dbReference>
<organism evidence="8">
    <name type="scientific">marine sediment metagenome</name>
    <dbReference type="NCBI Taxonomy" id="412755"/>
    <lineage>
        <taxon>unclassified sequences</taxon>
        <taxon>metagenomes</taxon>
        <taxon>ecological metagenomes</taxon>
    </lineage>
</organism>
<evidence type="ECO:0000259" key="6">
    <source>
        <dbReference type="PROSITE" id="PS50926"/>
    </source>
</evidence>
<dbReference type="GO" id="GO:0035597">
    <property type="term" value="F:tRNA-2-methylthio-N(6)-dimethylallyladenosine(37) synthase activity"/>
    <property type="evidence" value="ECO:0007669"/>
    <property type="project" value="TreeGrafter"/>
</dbReference>
<dbReference type="InterPro" id="IPR006638">
    <property type="entry name" value="Elp3/MiaA/NifB-like_rSAM"/>
</dbReference>
<dbReference type="GO" id="GO:0005829">
    <property type="term" value="C:cytosol"/>
    <property type="evidence" value="ECO:0007669"/>
    <property type="project" value="TreeGrafter"/>
</dbReference>
<evidence type="ECO:0000313" key="8">
    <source>
        <dbReference type="EMBL" id="GAH57378.1"/>
    </source>
</evidence>
<comment type="caution">
    <text evidence="8">The sequence shown here is derived from an EMBL/GenBank/DDBJ whole genome shotgun (WGS) entry which is preliminary data.</text>
</comment>
<sequence length="255" mass="28686">GIKQVTLLGQTVNSYEYLAGDKTYCLADMLELVSSVDGIEWIRFVTSYPQEKYFERICEAMRDLPKVCRYLHMPAQSGSNRILKAMNRKHTAEEYLELLEKAKDIVPGLYPAGDFIVGFPGESDEDFEATVNLVKKARYKNCFVFKYSPRPGTAGDRRLTDDVPMEVKKQRNIELLTVQEKVSDELSKEFLGKTVKVLVEGPSKKSHRDGGNLQLVGRTDTDWIAVFDGEASLAGQFADVKITKTSPLTLFGELL</sequence>
<keyword evidence="5" id="KW-0411">Iron-sulfur</keyword>
<dbReference type="InterPro" id="IPR007197">
    <property type="entry name" value="rSAM"/>
</dbReference>
<evidence type="ECO:0000259" key="7">
    <source>
        <dbReference type="PROSITE" id="PS51918"/>
    </source>
</evidence>
<keyword evidence="2" id="KW-0949">S-adenosyl-L-methionine</keyword>